<dbReference type="PROSITE" id="PS50082">
    <property type="entry name" value="WD_REPEATS_2"/>
    <property type="match status" value="1"/>
</dbReference>
<dbReference type="InterPro" id="IPR036322">
    <property type="entry name" value="WD40_repeat_dom_sf"/>
</dbReference>
<keyword evidence="5" id="KW-0547">Nucleotide-binding</keyword>
<dbReference type="PANTHER" id="PTHR17583">
    <property type="entry name" value="PHOSPHOINOSITIDE 3-KINASE REGULATORY SUBUNIT 4"/>
    <property type="match status" value="1"/>
</dbReference>
<dbReference type="PROSITE" id="PS50077">
    <property type="entry name" value="HEAT_REPEAT"/>
    <property type="match status" value="1"/>
</dbReference>
<evidence type="ECO:0000313" key="12">
    <source>
        <dbReference type="Proteomes" id="UP000649328"/>
    </source>
</evidence>
<dbReference type="PANTHER" id="PTHR17583:SF0">
    <property type="entry name" value="PHOSPHOINOSITIDE 3-KINASE REGULATORY SUBUNIT 4"/>
    <property type="match status" value="1"/>
</dbReference>
<dbReference type="Gene3D" id="1.25.10.10">
    <property type="entry name" value="Leucine-rich Repeat Variant"/>
    <property type="match status" value="1"/>
</dbReference>
<dbReference type="Gene3D" id="2.130.10.10">
    <property type="entry name" value="YVTN repeat-like/Quinoprotein amine dehydrogenase"/>
    <property type="match status" value="1"/>
</dbReference>
<feature type="repeat" description="HEAT" evidence="8">
    <location>
        <begin position="134"/>
        <end position="172"/>
    </location>
</feature>
<dbReference type="InterPro" id="IPR011989">
    <property type="entry name" value="ARM-like"/>
</dbReference>
<keyword evidence="2" id="KW-0723">Serine/threonine-protein kinase</keyword>
<feature type="repeat" description="WD" evidence="9">
    <location>
        <begin position="597"/>
        <end position="631"/>
    </location>
</feature>
<evidence type="ECO:0000256" key="7">
    <source>
        <dbReference type="ARBA" id="ARBA00022840"/>
    </source>
</evidence>
<dbReference type="GO" id="GO:0006623">
    <property type="term" value="P:protein targeting to vacuole"/>
    <property type="evidence" value="ECO:0007669"/>
    <property type="project" value="TreeGrafter"/>
</dbReference>
<dbReference type="GO" id="GO:0005770">
    <property type="term" value="C:late endosome"/>
    <property type="evidence" value="ECO:0007669"/>
    <property type="project" value="TreeGrafter"/>
</dbReference>
<dbReference type="InterPro" id="IPR015943">
    <property type="entry name" value="WD40/YVTN_repeat-like_dom_sf"/>
</dbReference>
<dbReference type="SMART" id="SM00320">
    <property type="entry name" value="WD40"/>
    <property type="match status" value="6"/>
</dbReference>
<keyword evidence="3" id="KW-0808">Transferase</keyword>
<evidence type="ECO:0000256" key="4">
    <source>
        <dbReference type="ARBA" id="ARBA00022737"/>
    </source>
</evidence>
<dbReference type="InterPro" id="IPR021133">
    <property type="entry name" value="HEAT_type_2"/>
</dbReference>
<dbReference type="Pfam" id="PF22956">
    <property type="entry name" value="VPS15-like_hel"/>
    <property type="match status" value="1"/>
</dbReference>
<dbReference type="AlphaFoldDB" id="A0A8H7GW99"/>
<evidence type="ECO:0000256" key="5">
    <source>
        <dbReference type="ARBA" id="ARBA00022741"/>
    </source>
</evidence>
<protein>
    <recommendedName>
        <fullName evidence="1">non-specific serine/threonine protein kinase</fullName>
        <ecNumber evidence="1">2.7.11.1</ecNumber>
    </recommendedName>
</protein>
<keyword evidence="6" id="KW-0418">Kinase</keyword>
<evidence type="ECO:0000256" key="1">
    <source>
        <dbReference type="ARBA" id="ARBA00012513"/>
    </source>
</evidence>
<dbReference type="EMBL" id="JACBPP010000002">
    <property type="protein sequence ID" value="KAF8003832.1"/>
    <property type="molecule type" value="Genomic_DNA"/>
</dbReference>
<reference evidence="11" key="1">
    <citation type="submission" date="2020-10" db="EMBL/GenBank/DDBJ databases">
        <title>The Whole-Genome Sequence of Metschnikowia persimmonesis, a Novel Endophytic Yeast Species Isolated from Medicinal Plant Diospyros kaki Thumb.</title>
        <authorList>
            <person name="Rahmat E."/>
            <person name="Kang Y."/>
        </authorList>
    </citation>
    <scope>NUCLEOTIDE SEQUENCE</scope>
    <source>
        <strain evidence="11">KIOM G15050</strain>
    </source>
</reference>
<organism evidence="11 12">
    <name type="scientific">Metschnikowia pulcherrima</name>
    <dbReference type="NCBI Taxonomy" id="27326"/>
    <lineage>
        <taxon>Eukaryota</taxon>
        <taxon>Fungi</taxon>
        <taxon>Dikarya</taxon>
        <taxon>Ascomycota</taxon>
        <taxon>Saccharomycotina</taxon>
        <taxon>Pichiomycetes</taxon>
        <taxon>Metschnikowiaceae</taxon>
        <taxon>Metschnikowia</taxon>
    </lineage>
</organism>
<evidence type="ECO:0000256" key="3">
    <source>
        <dbReference type="ARBA" id="ARBA00022679"/>
    </source>
</evidence>
<evidence type="ECO:0000313" key="11">
    <source>
        <dbReference type="EMBL" id="KAF8003832.1"/>
    </source>
</evidence>
<feature type="domain" description="Phosphatase 2A Regulatory Subunit A helical" evidence="10">
    <location>
        <begin position="1"/>
        <end position="295"/>
    </location>
</feature>
<dbReference type="GO" id="GO:0004674">
    <property type="term" value="F:protein serine/threonine kinase activity"/>
    <property type="evidence" value="ECO:0007669"/>
    <property type="project" value="UniProtKB-KW"/>
</dbReference>
<gene>
    <name evidence="11" type="ORF">HF325_001280</name>
</gene>
<sequence length="993" mass="110373">MTNLLETCLSINPINAHVFPDFIFPKLKSLVFLKCALKEEFNSVKATLSSCLPHLTTISERFMGFASAITDTTGELGRTSGHIVGAVAARCENDVKDITEALLTDPSVNVRIRLIGNILPVCQFFGVDKTNDIILPHLITYLNDPSYQLRLAFLTSVKNIGEFIGVLAFEQYLLPLLVQTLGDHEPFIVLKVLEIFHYFVCEQLINPRAQFNALSIYKELLSSTLMLLLQPNEWIRQSVIFLILSISENLLDADRFCFLYPLIKTYLSYDIAEISWERLYPCLTKPLSRQVFDMALTWLAKSSDKSLFWKHSGVSVYKSNGKRKLVTYSKDMGKSVYLGKSSSNSLDSGDKNTAGEAPLSHTDRQWVLKLKSIGMSETELWKISALRKYLAGISRSSVYTESGDQRNFELATNVNIPPLNIFCEVSYKSEPMVGRQKGTVFSLKPLDSSYQKSLAESISGSLPLSHGAKASASLQTNEFNIFAELNPTIVESNLATHINRHHDQKKGQKITHRVFSVDEERIISATVKHNFGGTNPHIVSYLKHIDLKPSLNDFAEFGPTIKGQMENGAAQKTTVDVTGIQVAHINTNPNPKTIEAVTKLAVCPSSEFFVSGSETGALKVWDTSKLESVSAKNAMLSLDLGKEITDIVFIPQRFVFGVATADGQIRLFRVHVVRGKNRKIIRYAKLAMIRIFKVETGYARSISFSTADFTLLLVAATSASKVMAYDIIKTSLVFELQNPPQYGIPNTFVISKSSSWLLLGTSEGVLCFWDLRFGILLRSWKVTTDQMGEASMEIKKLVTVSYVAGLSSPDSQYFAMIGGDQDVTIWEVPSFECREILSSHQGSPKLIKYTLQKLGNTKTDPAENALAKLSLNFDLVQTKSDTSMVYADFAGTDIARDGLIVTSTNDNRVISWNLNDVSKSTLLLAAEKTNFTKSKISLTLAISYEKPASQKTEENTARKVPIVHDTINDIVVVSHPYPMIVAAERNGSIRVYK</sequence>
<dbReference type="GO" id="GO:0045324">
    <property type="term" value="P:late endosome to vacuole transport"/>
    <property type="evidence" value="ECO:0007669"/>
    <property type="project" value="InterPro"/>
</dbReference>
<keyword evidence="12" id="KW-1185">Reference proteome</keyword>
<keyword evidence="4" id="KW-0677">Repeat</keyword>
<keyword evidence="9" id="KW-0853">WD repeat</keyword>
<keyword evidence="7" id="KW-0067">ATP-binding</keyword>
<dbReference type="SUPFAM" id="SSF48371">
    <property type="entry name" value="ARM repeat"/>
    <property type="match status" value="1"/>
</dbReference>
<dbReference type="GO" id="GO:0071561">
    <property type="term" value="C:nucleus-vacuole junction"/>
    <property type="evidence" value="ECO:0007669"/>
    <property type="project" value="TreeGrafter"/>
</dbReference>
<dbReference type="SUPFAM" id="SSF50978">
    <property type="entry name" value="WD40 repeat-like"/>
    <property type="match status" value="1"/>
</dbReference>
<dbReference type="Pfam" id="PF00400">
    <property type="entry name" value="WD40"/>
    <property type="match status" value="1"/>
</dbReference>
<dbReference type="Proteomes" id="UP000649328">
    <property type="component" value="Unassembled WGS sequence"/>
</dbReference>
<evidence type="ECO:0000256" key="8">
    <source>
        <dbReference type="PROSITE-ProRule" id="PRU00103"/>
    </source>
</evidence>
<evidence type="ECO:0000256" key="2">
    <source>
        <dbReference type="ARBA" id="ARBA00022527"/>
    </source>
</evidence>
<evidence type="ECO:0000256" key="6">
    <source>
        <dbReference type="ARBA" id="ARBA00022777"/>
    </source>
</evidence>
<dbReference type="GO" id="GO:0000166">
    <property type="term" value="F:nucleotide binding"/>
    <property type="evidence" value="ECO:0007669"/>
    <property type="project" value="UniProtKB-KW"/>
</dbReference>
<dbReference type="OrthoDB" id="242910at2759"/>
<dbReference type="GO" id="GO:0034271">
    <property type="term" value="C:phosphatidylinositol 3-kinase complex, class III, type I"/>
    <property type="evidence" value="ECO:0007669"/>
    <property type="project" value="TreeGrafter"/>
</dbReference>
<name>A0A8H7GW99_9ASCO</name>
<comment type="caution">
    <text evidence="11">The sequence shown here is derived from an EMBL/GenBank/DDBJ whole genome shotgun (WGS) entry which is preliminary data.</text>
</comment>
<dbReference type="GO" id="GO:0034272">
    <property type="term" value="C:phosphatidylinositol 3-kinase complex, class III, type II"/>
    <property type="evidence" value="ECO:0007669"/>
    <property type="project" value="TreeGrafter"/>
</dbReference>
<dbReference type="GO" id="GO:0016236">
    <property type="term" value="P:macroautophagy"/>
    <property type="evidence" value="ECO:0007669"/>
    <property type="project" value="InterPro"/>
</dbReference>
<dbReference type="InterPro" id="IPR055231">
    <property type="entry name" value="2AA_helical"/>
</dbReference>
<evidence type="ECO:0000256" key="9">
    <source>
        <dbReference type="PROSITE-ProRule" id="PRU00221"/>
    </source>
</evidence>
<dbReference type="InterPro" id="IPR016024">
    <property type="entry name" value="ARM-type_fold"/>
</dbReference>
<dbReference type="EC" id="2.7.11.1" evidence="1"/>
<accession>A0A8H7GW99</accession>
<proteinExistence type="predicted"/>
<dbReference type="InterPro" id="IPR045162">
    <property type="entry name" value="Vps15-like"/>
</dbReference>
<evidence type="ECO:0000259" key="10">
    <source>
        <dbReference type="Pfam" id="PF22956"/>
    </source>
</evidence>
<dbReference type="InterPro" id="IPR001680">
    <property type="entry name" value="WD40_rpt"/>
</dbReference>